<keyword evidence="5" id="KW-0964">Secreted</keyword>
<dbReference type="Gene3D" id="3.10.50.10">
    <property type="match status" value="1"/>
</dbReference>
<keyword evidence="10" id="KW-0624">Polysaccharide degradation</keyword>
<keyword evidence="9 11" id="KW-0326">Glycosidase</keyword>
<evidence type="ECO:0000313" key="16">
    <source>
        <dbReference type="Proteomes" id="UP000226192"/>
    </source>
</evidence>
<gene>
    <name evidence="15" type="ORF">CDD81_6648</name>
</gene>
<evidence type="ECO:0000313" key="15">
    <source>
        <dbReference type="EMBL" id="PHH62848.1"/>
    </source>
</evidence>
<feature type="compositionally biased region" description="Low complexity" evidence="12">
    <location>
        <begin position="672"/>
        <end position="687"/>
    </location>
</feature>
<feature type="signal peptide" evidence="13">
    <location>
        <begin position="1"/>
        <end position="16"/>
    </location>
</feature>
<dbReference type="Gene3D" id="3.20.20.80">
    <property type="entry name" value="Glycosidases"/>
    <property type="match status" value="1"/>
</dbReference>
<feature type="compositionally biased region" description="Low complexity" evidence="12">
    <location>
        <begin position="985"/>
        <end position="994"/>
    </location>
</feature>
<sequence length="1190" mass="123635">MLVVGWSVAALAIAQASLGLATAVRYSPQRAEAAIDRRAAGEYVNMAYFAWWTKDRYPASKLPAGDLTHVAYSFAQVDPSDGRVYPQDPSSDVKDIYDGDDASEAGNNAYGHVKQLYKLKKQNRHFKVLLAIGGWPQPSHADDFPKMAADPVKRKNFAKTAVEMMRDYGFDGIDIDWEYPQGPEPGQSEPNQVPDFIAMLQDLRRELDAYGSTHNNHHFLLTAAMGGSWWWYRHVKDYGKQLNEVLDRLHVMAYDYAAGDPGEVVHNANLLRPQGSWDDYAAVESAITAYVGAGVAPDKLVLGMPLYGRTFQNTTGLAGPTNTHMKNQQNAAEGSYEAGTYVYAALPRNGLPVQVDAAQVGAYTHDAATGEFVTFESPETLSTKVEWAKGKKLGGTFFWEAAGDKTGEGSLIARSRRELGTLEASENWLSYPDSQYENIARNLEAAPVSSTVLNSMSKPPRALTSLTLSSSSESTTTTTTSSSIPASTSEPSSTAAESTSEPSSSIPESTLEEPSSSIPALTSKPSSIAAESTSEPSSSIPASTSKPSSSIPESTLEEPSSSIPALTSEPSSIAAESTLEPSSSIPASTSKPSSIVAESTLEPSNIAAAESTSEPSSIVAESTSEPSSIVATSAFKPASIKPTSLVATSKPESLASRPATSLPLRIPTSRVPLSNSTTTMPSSTVPTEDASSTSQLKTGNEDSSSAPIDPAVTPAAKPFDPKDESASTSIVESTTVITITQCPPSVIDCKDVVTKTSVVPAETRLVEPQATAIRGVVIKVLVVNLRVIVVCSRGGMCQCPRGLLCRVQEGEAGDDFTHQGANSGLDGTGVKPGVEGAVSGPESGSGDAPSSGDDGSKPHGTLNSGTQDSSPHGTSGSEDDDSKPHGALNSGTQDSSPSGSRDDDSIPNSTPGSADRGSSPLGTPASTNNPLSPQSNPDSTPNNVSGGNKPTPPGIRIAIHGQGNSPQSSSPHDADTPTSANQRGPASQAPSAAPGVKPQCPTSHGASSANHDDSSPQASSALGKPLDDAVDSSLQHDDVDSSPLPQDDNVPSSLQQHDDDNLPSSLQHDDDNLPSSIESQPPTPASAADLKDSPSDLSAASSPDADSHSAPLSASARQRVTVIQSVRLRLAKTAQNATTLPNKPAPPCLGPECVAAGGRVATTPLLLGGAAKQPLGAYFAFALGAVIMAL</sequence>
<dbReference type="InterPro" id="IPR011583">
    <property type="entry name" value="Chitinase_II/V-like_cat"/>
</dbReference>
<dbReference type="GO" id="GO:0008843">
    <property type="term" value="F:endochitinase activity"/>
    <property type="evidence" value="ECO:0007669"/>
    <property type="project" value="UniProtKB-EC"/>
</dbReference>
<feature type="compositionally biased region" description="Low complexity" evidence="12">
    <location>
        <begin position="581"/>
        <end position="594"/>
    </location>
</feature>
<name>A0A2C5XHI8_9HYPO</name>
<evidence type="ECO:0000256" key="2">
    <source>
        <dbReference type="ARBA" id="ARBA00004613"/>
    </source>
</evidence>
<feature type="compositionally biased region" description="Low complexity" evidence="12">
    <location>
        <begin position="839"/>
        <end position="853"/>
    </location>
</feature>
<evidence type="ECO:0000256" key="1">
    <source>
        <dbReference type="ARBA" id="ARBA00000822"/>
    </source>
</evidence>
<evidence type="ECO:0000256" key="9">
    <source>
        <dbReference type="ARBA" id="ARBA00023295"/>
    </source>
</evidence>
<dbReference type="GO" id="GO:0000272">
    <property type="term" value="P:polysaccharide catabolic process"/>
    <property type="evidence" value="ECO:0007669"/>
    <property type="project" value="UniProtKB-KW"/>
</dbReference>
<accession>A0A2C5XHI8</accession>
<reference evidence="15 16" key="1">
    <citation type="submission" date="2017-06" db="EMBL/GenBank/DDBJ databases">
        <title>Ant-infecting Ophiocordyceps genomes reveal a high diversity of potential behavioral manipulation genes and a possible major role for enterotoxins.</title>
        <authorList>
            <person name="De Bekker C."/>
            <person name="Evans H.C."/>
            <person name="Brachmann A."/>
            <person name="Hughes D.P."/>
        </authorList>
    </citation>
    <scope>NUCLEOTIDE SEQUENCE [LARGE SCALE GENOMIC DNA]</scope>
    <source>
        <strain evidence="15 16">Map64</strain>
    </source>
</reference>
<feature type="compositionally biased region" description="Polar residues" evidence="12">
    <location>
        <begin position="962"/>
        <end position="984"/>
    </location>
</feature>
<dbReference type="SUPFAM" id="SSF51445">
    <property type="entry name" value="(Trans)glycosidases"/>
    <property type="match status" value="1"/>
</dbReference>
<dbReference type="EC" id="3.2.1.14" evidence="4"/>
<comment type="subcellular location">
    <subcellularLocation>
        <location evidence="2">Secreted</location>
    </subcellularLocation>
</comment>
<evidence type="ECO:0000259" key="14">
    <source>
        <dbReference type="PROSITE" id="PS51910"/>
    </source>
</evidence>
<dbReference type="GO" id="GO:0006032">
    <property type="term" value="P:chitin catabolic process"/>
    <property type="evidence" value="ECO:0007669"/>
    <property type="project" value="UniProtKB-KW"/>
</dbReference>
<feature type="region of interest" description="Disordered" evidence="12">
    <location>
        <begin position="453"/>
        <end position="727"/>
    </location>
</feature>
<dbReference type="PROSITE" id="PS01095">
    <property type="entry name" value="GH18_1"/>
    <property type="match status" value="1"/>
</dbReference>
<dbReference type="InterPro" id="IPR029070">
    <property type="entry name" value="Chitinase_insertion_sf"/>
</dbReference>
<keyword evidence="7" id="KW-0146">Chitin degradation</keyword>
<dbReference type="InterPro" id="IPR050314">
    <property type="entry name" value="Glycosyl_Hydrlase_18"/>
</dbReference>
<comment type="similarity">
    <text evidence="3">Belongs to the glycosyl hydrolase 18 family. Chitinase class V subfamily.</text>
</comment>
<evidence type="ECO:0000256" key="7">
    <source>
        <dbReference type="ARBA" id="ARBA00023024"/>
    </source>
</evidence>
<protein>
    <recommendedName>
        <fullName evidence="4">chitinase</fullName>
        <ecNumber evidence="4">3.2.1.14</ecNumber>
    </recommendedName>
</protein>
<feature type="compositionally biased region" description="Polar residues" evidence="12">
    <location>
        <begin position="920"/>
        <end position="948"/>
    </location>
</feature>
<evidence type="ECO:0000256" key="13">
    <source>
        <dbReference type="SAM" id="SignalP"/>
    </source>
</evidence>
<feature type="compositionally biased region" description="Low complexity" evidence="12">
    <location>
        <begin position="1095"/>
        <end position="1116"/>
    </location>
</feature>
<evidence type="ECO:0000256" key="5">
    <source>
        <dbReference type="ARBA" id="ARBA00022525"/>
    </source>
</evidence>
<evidence type="ECO:0000256" key="8">
    <source>
        <dbReference type="ARBA" id="ARBA00023277"/>
    </source>
</evidence>
<dbReference type="GO" id="GO:0008061">
    <property type="term" value="F:chitin binding"/>
    <property type="evidence" value="ECO:0007669"/>
    <property type="project" value="InterPro"/>
</dbReference>
<feature type="compositionally biased region" description="Polar residues" evidence="12">
    <location>
        <begin position="861"/>
        <end position="876"/>
    </location>
</feature>
<dbReference type="PANTHER" id="PTHR11177:SF317">
    <property type="entry name" value="CHITINASE 12-RELATED"/>
    <property type="match status" value="1"/>
</dbReference>
<feature type="compositionally biased region" description="Low complexity" evidence="12">
    <location>
        <begin position="464"/>
        <end position="554"/>
    </location>
</feature>
<proteinExistence type="inferred from homology"/>
<dbReference type="InterPro" id="IPR017853">
    <property type="entry name" value="GH"/>
</dbReference>
<dbReference type="CDD" id="cd06548">
    <property type="entry name" value="GH18_chitinase"/>
    <property type="match status" value="1"/>
</dbReference>
<keyword evidence="13" id="KW-0732">Signal</keyword>
<evidence type="ECO:0000256" key="10">
    <source>
        <dbReference type="ARBA" id="ARBA00023326"/>
    </source>
</evidence>
<keyword evidence="6 11" id="KW-0378">Hydrolase</keyword>
<feature type="compositionally biased region" description="Polar residues" evidence="12">
    <location>
        <begin position="689"/>
        <end position="706"/>
    </location>
</feature>
<dbReference type="Pfam" id="PF00704">
    <property type="entry name" value="Glyco_hydro_18"/>
    <property type="match status" value="1"/>
</dbReference>
<feature type="chain" id="PRO_5012406181" description="chitinase" evidence="13">
    <location>
        <begin position="17"/>
        <end position="1190"/>
    </location>
</feature>
<feature type="domain" description="GH18" evidence="14">
    <location>
        <begin position="43"/>
        <end position="422"/>
    </location>
</feature>
<dbReference type="PROSITE" id="PS51910">
    <property type="entry name" value="GH18_2"/>
    <property type="match status" value="1"/>
</dbReference>
<dbReference type="AlphaFoldDB" id="A0A2C5XHI8"/>
<comment type="caution">
    <text evidence="15">The sequence shown here is derived from an EMBL/GenBank/DDBJ whole genome shotgun (WGS) entry which is preliminary data.</text>
</comment>
<dbReference type="STRING" id="1399860.A0A2C5XHI8"/>
<feature type="compositionally biased region" description="Polar residues" evidence="12">
    <location>
        <begin position="557"/>
        <end position="575"/>
    </location>
</feature>
<dbReference type="SMART" id="SM00636">
    <property type="entry name" value="Glyco_18"/>
    <property type="match status" value="1"/>
</dbReference>
<evidence type="ECO:0000256" key="12">
    <source>
        <dbReference type="SAM" id="MobiDB-lite"/>
    </source>
</evidence>
<evidence type="ECO:0000256" key="6">
    <source>
        <dbReference type="ARBA" id="ARBA00022801"/>
    </source>
</evidence>
<dbReference type="OrthoDB" id="76388at2759"/>
<feature type="compositionally biased region" description="Polar residues" evidence="12">
    <location>
        <begin position="641"/>
        <end position="651"/>
    </location>
</feature>
<evidence type="ECO:0000256" key="3">
    <source>
        <dbReference type="ARBA" id="ARBA00008682"/>
    </source>
</evidence>
<feature type="compositionally biased region" description="Polar residues" evidence="12">
    <location>
        <begin position="1000"/>
        <end position="1020"/>
    </location>
</feature>
<feature type="region of interest" description="Disordered" evidence="12">
    <location>
        <begin position="816"/>
        <end position="1116"/>
    </location>
</feature>
<dbReference type="SUPFAM" id="SSF54556">
    <property type="entry name" value="Chitinase insertion domain"/>
    <property type="match status" value="1"/>
</dbReference>
<dbReference type="PANTHER" id="PTHR11177">
    <property type="entry name" value="CHITINASE"/>
    <property type="match status" value="1"/>
</dbReference>
<dbReference type="EMBL" id="NJET01000062">
    <property type="protein sequence ID" value="PHH62848.1"/>
    <property type="molecule type" value="Genomic_DNA"/>
</dbReference>
<keyword evidence="8" id="KW-0119">Carbohydrate metabolism</keyword>
<dbReference type="Proteomes" id="UP000226192">
    <property type="component" value="Unassembled WGS sequence"/>
</dbReference>
<evidence type="ECO:0000256" key="4">
    <source>
        <dbReference type="ARBA" id="ARBA00012729"/>
    </source>
</evidence>
<dbReference type="InterPro" id="IPR001223">
    <property type="entry name" value="Glyco_hydro18_cat"/>
</dbReference>
<keyword evidence="16" id="KW-1185">Reference proteome</keyword>
<dbReference type="GO" id="GO:0005576">
    <property type="term" value="C:extracellular region"/>
    <property type="evidence" value="ECO:0007669"/>
    <property type="project" value="UniProtKB-SubCell"/>
</dbReference>
<comment type="catalytic activity">
    <reaction evidence="1">
        <text>Random endo-hydrolysis of N-acetyl-beta-D-glucosaminide (1-&gt;4)-beta-linkages in chitin and chitodextrins.</text>
        <dbReference type="EC" id="3.2.1.14"/>
    </reaction>
</comment>
<dbReference type="InterPro" id="IPR001579">
    <property type="entry name" value="Glyco_hydro_18_chit_AS"/>
</dbReference>
<organism evidence="15 16">
    <name type="scientific">Ophiocordyceps australis</name>
    <dbReference type="NCBI Taxonomy" id="1399860"/>
    <lineage>
        <taxon>Eukaryota</taxon>
        <taxon>Fungi</taxon>
        <taxon>Dikarya</taxon>
        <taxon>Ascomycota</taxon>
        <taxon>Pezizomycotina</taxon>
        <taxon>Sordariomycetes</taxon>
        <taxon>Hypocreomycetidae</taxon>
        <taxon>Hypocreales</taxon>
        <taxon>Ophiocordycipitaceae</taxon>
        <taxon>Ophiocordyceps</taxon>
    </lineage>
</organism>
<evidence type="ECO:0000256" key="11">
    <source>
        <dbReference type="RuleBase" id="RU000489"/>
    </source>
</evidence>
<feature type="compositionally biased region" description="Polar residues" evidence="12">
    <location>
        <begin position="610"/>
        <end position="631"/>
    </location>
</feature>